<evidence type="ECO:0000313" key="1">
    <source>
        <dbReference type="EMBL" id="KKO06575.1"/>
    </source>
</evidence>
<gene>
    <name evidence="1" type="ORF">LCGC14_0063830</name>
</gene>
<comment type="caution">
    <text evidence="1">The sequence shown here is derived from an EMBL/GenBank/DDBJ whole genome shotgun (WGS) entry which is preliminary data.</text>
</comment>
<dbReference type="EMBL" id="LAZR01000015">
    <property type="protein sequence ID" value="KKO06575.1"/>
    <property type="molecule type" value="Genomic_DNA"/>
</dbReference>
<reference evidence="1" key="1">
    <citation type="journal article" date="2015" name="Nature">
        <title>Complex archaea that bridge the gap between prokaryotes and eukaryotes.</title>
        <authorList>
            <person name="Spang A."/>
            <person name="Saw J.H."/>
            <person name="Jorgensen S.L."/>
            <person name="Zaremba-Niedzwiedzka K."/>
            <person name="Martijn J."/>
            <person name="Lind A.E."/>
            <person name="van Eijk R."/>
            <person name="Schleper C."/>
            <person name="Guy L."/>
            <person name="Ettema T.J."/>
        </authorList>
    </citation>
    <scope>NUCLEOTIDE SEQUENCE</scope>
</reference>
<proteinExistence type="predicted"/>
<accession>A0A0F9VR82</accession>
<dbReference type="AlphaFoldDB" id="A0A0F9VR82"/>
<organism evidence="1">
    <name type="scientific">marine sediment metagenome</name>
    <dbReference type="NCBI Taxonomy" id="412755"/>
    <lineage>
        <taxon>unclassified sequences</taxon>
        <taxon>metagenomes</taxon>
        <taxon>ecological metagenomes</taxon>
    </lineage>
</organism>
<sequence>MAGKFKSVLAVFTLITMGMGYIYAADGEPTYSRQECIQKVIFDWDDRTPAEAEEVINSVAKVLRGEWKKGAREDVQIPDFAFPFANRNEWYLQYREGCDQKKSKTAHLIENIFVPAVARMPNYVITDEKVIPSPRTIAVTGESWKKDDYE</sequence>
<name>A0A0F9VR82_9ZZZZ</name>
<protein>
    <submittedName>
        <fullName evidence="1">Uncharacterized protein</fullName>
    </submittedName>
</protein>